<keyword evidence="2" id="KW-0067">ATP-binding</keyword>
<comment type="caution">
    <text evidence="2">The sequence shown here is derived from an EMBL/GenBank/DDBJ whole genome shotgun (WGS) entry which is preliminary data.</text>
</comment>
<dbReference type="EMBL" id="JABZGW010000409">
    <property type="protein sequence ID" value="MBF4808507.1"/>
    <property type="molecule type" value="Genomic_DNA"/>
</dbReference>
<keyword evidence="2" id="KW-0547">Nucleotide-binding</keyword>
<dbReference type="Proteomes" id="UP000698335">
    <property type="component" value="Unassembled WGS sequence"/>
</dbReference>
<evidence type="ECO:0000256" key="1">
    <source>
        <dbReference type="SAM" id="MobiDB-lite"/>
    </source>
</evidence>
<evidence type="ECO:0000313" key="2">
    <source>
        <dbReference type="EMBL" id="MBF4808507.1"/>
    </source>
</evidence>
<accession>A0A930YSY4</accession>
<dbReference type="AlphaFoldDB" id="A0A930YSY4"/>
<feature type="non-terminal residue" evidence="2">
    <location>
        <position position="1"/>
    </location>
</feature>
<proteinExistence type="predicted"/>
<reference evidence="2" key="1">
    <citation type="submission" date="2020-04" db="EMBL/GenBank/DDBJ databases">
        <title>Deep metagenomics examines the oral microbiome during advanced dental caries in children, revealing novel taxa and co-occurrences with host molecules.</title>
        <authorList>
            <person name="Baker J.L."/>
            <person name="Morton J.T."/>
            <person name="Dinis M."/>
            <person name="Alvarez R."/>
            <person name="Tran N.C."/>
            <person name="Knight R."/>
            <person name="Edlund A."/>
        </authorList>
    </citation>
    <scope>NUCLEOTIDE SEQUENCE</scope>
    <source>
        <strain evidence="2">JCVI_38_bin.5</strain>
    </source>
</reference>
<protein>
    <submittedName>
        <fullName evidence="2">ABC transporter ATP-binding protein</fullName>
    </submittedName>
</protein>
<organism evidence="2 3">
    <name type="scientific">Lancefieldella rimae</name>
    <dbReference type="NCBI Taxonomy" id="1383"/>
    <lineage>
        <taxon>Bacteria</taxon>
        <taxon>Bacillati</taxon>
        <taxon>Actinomycetota</taxon>
        <taxon>Coriobacteriia</taxon>
        <taxon>Coriobacteriales</taxon>
        <taxon>Atopobiaceae</taxon>
        <taxon>Lancefieldella</taxon>
    </lineage>
</organism>
<dbReference type="GO" id="GO:0005524">
    <property type="term" value="F:ATP binding"/>
    <property type="evidence" value="ECO:0007669"/>
    <property type="project" value="UniProtKB-KW"/>
</dbReference>
<name>A0A930YSY4_9ACTN</name>
<gene>
    <name evidence="2" type="ORF">HXK26_07430</name>
</gene>
<sequence>VMPPQVTQVARVLSKHVDSAYTGLTKVSEIAKMTERIVRDAKNRSAAARFVEAATAEHAQKNRRQNQATTDTFEEMPNDK</sequence>
<evidence type="ECO:0000313" key="3">
    <source>
        <dbReference type="Proteomes" id="UP000698335"/>
    </source>
</evidence>
<feature type="region of interest" description="Disordered" evidence="1">
    <location>
        <begin position="55"/>
        <end position="80"/>
    </location>
</feature>